<evidence type="ECO:0000256" key="5">
    <source>
        <dbReference type="PROSITE-ProRule" id="PRU00339"/>
    </source>
</evidence>
<dbReference type="GO" id="GO:0006260">
    <property type="term" value="P:DNA replication"/>
    <property type="evidence" value="ECO:0007669"/>
    <property type="project" value="UniProtKB-KW"/>
</dbReference>
<reference evidence="9" key="1">
    <citation type="submission" date="2021-03" db="EMBL/GenBank/DDBJ databases">
        <title>Antimicrobial resistance genes in bacteria isolated from Japanese honey, and their potential for conferring macrolide and lincosamide resistance in the American foulbrood pathogen Paenibacillus larvae.</title>
        <authorList>
            <person name="Okamoto M."/>
            <person name="Kumagai M."/>
            <person name="Kanamori H."/>
            <person name="Takamatsu D."/>
        </authorList>
    </citation>
    <scope>NUCLEOTIDE SEQUENCE</scope>
    <source>
        <strain evidence="9">J2TS6</strain>
    </source>
</reference>
<dbReference type="CDD" id="cd06257">
    <property type="entry name" value="DnaJ"/>
    <property type="match status" value="1"/>
</dbReference>
<dbReference type="AlphaFoldDB" id="A0A920C9W8"/>
<evidence type="ECO:0000256" key="7">
    <source>
        <dbReference type="SAM" id="Phobius"/>
    </source>
</evidence>
<keyword evidence="3 5" id="KW-0802">TPR repeat</keyword>
<dbReference type="InterPro" id="IPR019734">
    <property type="entry name" value="TPR_rpt"/>
</dbReference>
<keyword evidence="7" id="KW-0472">Membrane</keyword>
<dbReference type="Pfam" id="PF14559">
    <property type="entry name" value="TPR_19"/>
    <property type="match status" value="1"/>
</dbReference>
<evidence type="ECO:0000256" key="6">
    <source>
        <dbReference type="SAM" id="MobiDB-lite"/>
    </source>
</evidence>
<feature type="transmembrane region" description="Helical" evidence="7">
    <location>
        <begin position="631"/>
        <end position="651"/>
    </location>
</feature>
<keyword evidence="7" id="KW-1133">Transmembrane helix</keyword>
<name>A0A920C9W8_9BACL</name>
<evidence type="ECO:0000256" key="1">
    <source>
        <dbReference type="ARBA" id="ARBA00022705"/>
    </source>
</evidence>
<dbReference type="Gene3D" id="1.10.287.110">
    <property type="entry name" value="DnaJ domain"/>
    <property type="match status" value="1"/>
</dbReference>
<dbReference type="InterPro" id="IPR051685">
    <property type="entry name" value="Ycf3/AcsC/BcsC/TPR_MFPF"/>
</dbReference>
<evidence type="ECO:0000259" key="8">
    <source>
        <dbReference type="PROSITE" id="PS50076"/>
    </source>
</evidence>
<dbReference type="Proteomes" id="UP000679779">
    <property type="component" value="Unassembled WGS sequence"/>
</dbReference>
<dbReference type="SUPFAM" id="SSF48452">
    <property type="entry name" value="TPR-like"/>
    <property type="match status" value="1"/>
</dbReference>
<dbReference type="InterPro" id="IPR001623">
    <property type="entry name" value="DnaJ_domain"/>
</dbReference>
<protein>
    <recommendedName>
        <fullName evidence="8">J domain-containing protein</fullName>
    </recommendedName>
</protein>
<keyword evidence="10" id="KW-1185">Reference proteome</keyword>
<feature type="region of interest" description="Disordered" evidence="6">
    <location>
        <begin position="70"/>
        <end position="91"/>
    </location>
</feature>
<proteinExistence type="predicted"/>
<dbReference type="Gene3D" id="1.25.40.10">
    <property type="entry name" value="Tetratricopeptide repeat domain"/>
    <property type="match status" value="1"/>
</dbReference>
<dbReference type="InterPro" id="IPR036869">
    <property type="entry name" value="J_dom_sf"/>
</dbReference>
<dbReference type="SUPFAM" id="SSF46565">
    <property type="entry name" value="Chaperone J-domain"/>
    <property type="match status" value="1"/>
</dbReference>
<dbReference type="SMART" id="SM00028">
    <property type="entry name" value="TPR"/>
    <property type="match status" value="1"/>
</dbReference>
<accession>A0A920C9W8</accession>
<evidence type="ECO:0000313" key="10">
    <source>
        <dbReference type="Proteomes" id="UP000679779"/>
    </source>
</evidence>
<evidence type="ECO:0000256" key="2">
    <source>
        <dbReference type="ARBA" id="ARBA00022737"/>
    </source>
</evidence>
<feature type="domain" description="J" evidence="8">
    <location>
        <begin position="2"/>
        <end position="83"/>
    </location>
</feature>
<gene>
    <name evidence="9" type="ORF">J2TS6_26960</name>
</gene>
<evidence type="ECO:0000256" key="4">
    <source>
        <dbReference type="ARBA" id="ARBA00023016"/>
    </source>
</evidence>
<keyword evidence="2" id="KW-0677">Repeat</keyword>
<dbReference type="PROSITE" id="PS50076">
    <property type="entry name" value="DNAJ_2"/>
    <property type="match status" value="1"/>
</dbReference>
<dbReference type="EMBL" id="BORQ01000003">
    <property type="protein sequence ID" value="GIO31555.1"/>
    <property type="molecule type" value="Genomic_DNA"/>
</dbReference>
<dbReference type="PROSITE" id="PS50005">
    <property type="entry name" value="TPR"/>
    <property type="match status" value="1"/>
</dbReference>
<comment type="caution">
    <text evidence="9">The sequence shown here is derived from an EMBL/GenBank/DDBJ whole genome shotgun (WGS) entry which is preliminary data.</text>
</comment>
<keyword evidence="4" id="KW-0346">Stress response</keyword>
<feature type="repeat" description="TPR" evidence="5">
    <location>
        <begin position="358"/>
        <end position="391"/>
    </location>
</feature>
<dbReference type="PANTHER" id="PTHR44943:SF10">
    <property type="match status" value="1"/>
</dbReference>
<evidence type="ECO:0000256" key="3">
    <source>
        <dbReference type="ARBA" id="ARBA00022803"/>
    </source>
</evidence>
<dbReference type="RefSeq" id="WP_160042349.1">
    <property type="nucleotide sequence ID" value="NZ_BORQ01000003.1"/>
</dbReference>
<sequence length="661" mass="77608">MNIWSILGIEPTDDIAQIRKAYASMLKKHHPEDDPAGYQRLREAFDEALKLAKKGGFGQKQKSLLFFNEQEEQHERNDSDEDDNVYDDDDINIDTYDEADSDLYSESESNDLPPTSAPMFHLLYHHGETSQEKPVNERVDEFMDKLDSLYTDFPSRCNPELWLELLNSDILWKVEMQSLLNERILAYLNEHYFLPSEIWELLEGSFHWKSLASEDPDVFLKKYPRIYAYIYKVDFFTSEIVYSDLLTTVNMDHDSYFRCREAFVKAWFYRRLEEAEQALNEAMSIFAGERNLLWMQIEFYRQCGNLVNALDACERYINAVENNNETVLQHARILIQIGRLTEALDMLESIKIKNPDQIEILSLLGQCYMRLERIEAAREVYQHILKINPNDSDAVIQLAKIHRYVKDNIPYLKRKERRETKQKLIKEWSRPSLHVRLKIAGRLLLSNKWITLFFLIVLHITIAVSWNNHVEVSPWGYVKQMIHPVPLPEMTTEEELKNVPEGRNAVRLKLKNVVFTGIQIVEWGSEGGKKTYLLQRKPEKKENISGYYCVGSMGNSALIFLANYEQTLEIYEKKPVEIEITGYIQPSQGIFGEIDRWRKFTGHFDSYRLSDQIIDSSDGSSHNERLPSIPFMIYIFTALLLLFYISLIAGLNRIRRYLRFY</sequence>
<dbReference type="PANTHER" id="PTHR44943">
    <property type="entry name" value="CELLULOSE SYNTHASE OPERON PROTEIN C"/>
    <property type="match status" value="1"/>
</dbReference>
<keyword evidence="1" id="KW-0235">DNA replication</keyword>
<dbReference type="InterPro" id="IPR011990">
    <property type="entry name" value="TPR-like_helical_dom_sf"/>
</dbReference>
<feature type="compositionally biased region" description="Acidic residues" evidence="6">
    <location>
        <begin position="78"/>
        <end position="91"/>
    </location>
</feature>
<keyword evidence="7" id="KW-0812">Transmembrane</keyword>
<evidence type="ECO:0000313" key="9">
    <source>
        <dbReference type="EMBL" id="GIO31555.1"/>
    </source>
</evidence>
<organism evidence="9 10">
    <name type="scientific">Paenibacillus albilobatus</name>
    <dbReference type="NCBI Taxonomy" id="2716884"/>
    <lineage>
        <taxon>Bacteria</taxon>
        <taxon>Bacillati</taxon>
        <taxon>Bacillota</taxon>
        <taxon>Bacilli</taxon>
        <taxon>Bacillales</taxon>
        <taxon>Paenibacillaceae</taxon>
        <taxon>Paenibacillus</taxon>
    </lineage>
</organism>